<feature type="region of interest" description="Disordered" evidence="5">
    <location>
        <begin position="325"/>
        <end position="351"/>
    </location>
</feature>
<evidence type="ECO:0000259" key="6">
    <source>
        <dbReference type="Pfam" id="PF08573"/>
    </source>
</evidence>
<feature type="compositionally biased region" description="Polar residues" evidence="5">
    <location>
        <begin position="1100"/>
        <end position="1109"/>
    </location>
</feature>
<feature type="domain" description="DNA endonuclease activator Ctp1 C-terminal" evidence="6">
    <location>
        <begin position="1041"/>
        <end position="1075"/>
    </location>
</feature>
<dbReference type="GO" id="GO:0005634">
    <property type="term" value="C:nucleus"/>
    <property type="evidence" value="ECO:0007669"/>
    <property type="project" value="UniProtKB-SubCell"/>
</dbReference>
<dbReference type="GO" id="GO:0010792">
    <property type="term" value="P:DNA double-strand break processing involved in repair via single-strand annealing"/>
    <property type="evidence" value="ECO:0007669"/>
    <property type="project" value="TreeGrafter"/>
</dbReference>
<comment type="subcellular location">
    <subcellularLocation>
        <location evidence="1">Nucleus</location>
    </subcellularLocation>
</comment>
<dbReference type="PANTHER" id="PTHR15107">
    <property type="entry name" value="RETINOBLASTOMA BINDING PROTEIN 8"/>
    <property type="match status" value="1"/>
</dbReference>
<feature type="region of interest" description="Disordered" evidence="5">
    <location>
        <begin position="554"/>
        <end position="723"/>
    </location>
</feature>
<feature type="region of interest" description="Disordered" evidence="5">
    <location>
        <begin position="369"/>
        <end position="412"/>
    </location>
</feature>
<dbReference type="InterPro" id="IPR013882">
    <property type="entry name" value="Ctp1_C"/>
</dbReference>
<evidence type="ECO:0000313" key="8">
    <source>
        <dbReference type="RefSeq" id="XP_019627266.1"/>
    </source>
</evidence>
<name>A0A6P4ZC55_BRABE</name>
<keyword evidence="2" id="KW-0227">DNA damage</keyword>
<feature type="region of interest" description="Disordered" evidence="5">
    <location>
        <begin position="737"/>
        <end position="822"/>
    </location>
</feature>
<feature type="region of interest" description="Disordered" evidence="5">
    <location>
        <begin position="873"/>
        <end position="990"/>
    </location>
</feature>
<feature type="compositionally biased region" description="Polar residues" evidence="5">
    <location>
        <begin position="264"/>
        <end position="280"/>
    </location>
</feature>
<feature type="compositionally biased region" description="Basic and acidic residues" evidence="5">
    <location>
        <begin position="902"/>
        <end position="911"/>
    </location>
</feature>
<feature type="compositionally biased region" description="Basic residues" evidence="5">
    <location>
        <begin position="632"/>
        <end position="641"/>
    </location>
</feature>
<sequence>MSGPSLSGLEPVPDLPGHSDLGAKFTQLLMELNQTHQHHITGFQQRCQELDRSRKHYYTELKKALGAIKNLKTENQRLQEQLTSLRTSGSTDACKNCMTLQRVLDQKEEELKSVRLEREQYVRSQEAQMKTLQNRLSELLNLQPSHKHLHVQNRNEKTKELSAKVEDTCSDNDVPVMSLEQEGQTVPGSDSETNATTKQAVTRLHRQNKRVRYKENVKTSPDGKEGKTLKIGQKKHLVLAETQGEFTQQMKMSRILVPDTLAVNASTESDEQQNSPQTGQETSTEEKESRKEERIQEDSSGDPACDPITMIPETMAMEDDMDETRMLMSPPSCSSTPVNHPGKPGTLANQKPARRTLANQKLAMKVVTNQQQVNRQTKGSAVEQPQQKRVVSEPDSPEAVPSPPVSPTFGRPACPVNTNTTCESPLLFGDNVQGGAGEGGESCHPRRVLTSQEIQPLVKVPAPHASFVVSPALQSPLVLKIKEEPLTQVDSDVSPLLLGGPNFKVKQEPQGHDPTRLTLQREFDKAASGMEVCLGTLFFSVFLLLLCETEDTQQGLHTKRRSRAAKVLQERRAPRRSTRAAAARESEAVRSSPRRVKLSQQGRANGRGGKRKTCFDEDDSDILEDDSSATRAKGKRRKNKRVTTSSQSSGKQKSGVPTESSPGLKQLTLTQAMFNQKTELHRSTAFRGRLRGEKDPPRGEDRDLQEALELSRTETSPHAVAEEEAVRLAVQRSIHDITNTGEPAHRVQKPMNGAKNRNRNVSAQSTSRENCRQGLEDTFDPDSTFQRAQKPGAKKRNRNTSARSTSSENCRQPLEDTLFDPDSTFLPGKFKVPGVPTTSTQKDAAQFHSQQYSNGPLNGSLDPDIQLTELDTTTLPVDSQGFGQEREGRGRKRNDAGWSGRGKTDISRLFDDETAFGEENDSDTDDENLGTPGVMQRKSVGKHRRKEPVGDDSCSDLFEGEEEWEADDPHEEEEQGEDRAEGRGSRVLSHNLADFDRVPRKDAGPNYKYSKVVRKRDERRKLHGHDCQCCKDWYGDMSESEKKLRMKATSRHRQRHSPTSTPEHFWSLGFPTTQECKTRGYLKATQTPPPRKRRRRPYKQNFSPVKTGQ</sequence>
<feature type="compositionally biased region" description="Polar residues" evidence="5">
    <location>
        <begin position="657"/>
        <end position="677"/>
    </location>
</feature>
<feature type="region of interest" description="Disordered" evidence="5">
    <location>
        <begin position="182"/>
        <end position="228"/>
    </location>
</feature>
<feature type="compositionally biased region" description="Basic and acidic residues" evidence="5">
    <location>
        <begin position="213"/>
        <end position="228"/>
    </location>
</feature>
<dbReference type="Proteomes" id="UP000515135">
    <property type="component" value="Unplaced"/>
</dbReference>
<dbReference type="OrthoDB" id="5801062at2759"/>
<evidence type="ECO:0000313" key="7">
    <source>
        <dbReference type="Proteomes" id="UP000515135"/>
    </source>
</evidence>
<feature type="region of interest" description="Disordered" evidence="5">
    <location>
        <begin position="1047"/>
        <end position="1109"/>
    </location>
</feature>
<proteinExistence type="predicted"/>
<dbReference type="RefSeq" id="XP_019627266.1">
    <property type="nucleotide sequence ID" value="XM_019771707.1"/>
</dbReference>
<keyword evidence="7" id="KW-1185">Reference proteome</keyword>
<feature type="region of interest" description="Disordered" evidence="5">
    <location>
        <begin position="264"/>
        <end position="308"/>
    </location>
</feature>
<protein>
    <submittedName>
        <fullName evidence="8">Uncharacterized protein LOC109472130</fullName>
    </submittedName>
</protein>
<feature type="compositionally biased region" description="Basic residues" evidence="5">
    <location>
        <begin position="1047"/>
        <end position="1056"/>
    </location>
</feature>
<dbReference type="InterPro" id="IPR033316">
    <property type="entry name" value="RBBP8-like"/>
</dbReference>
<feature type="compositionally biased region" description="Polar residues" evidence="5">
    <location>
        <begin position="182"/>
        <end position="200"/>
    </location>
</feature>
<dbReference type="KEGG" id="bbel:109472130"/>
<accession>A0A6P4ZC55</accession>
<dbReference type="AlphaFoldDB" id="A0A6P4ZC55"/>
<dbReference type="GeneID" id="109472130"/>
<evidence type="ECO:0000256" key="1">
    <source>
        <dbReference type="ARBA" id="ARBA00004123"/>
    </source>
</evidence>
<dbReference type="PANTHER" id="PTHR15107:SF0">
    <property type="entry name" value="DNA ENDONUCLEASE ACTIVATOR CTP1 C-TERMINAL DOMAIN-CONTAINING PROTEIN"/>
    <property type="match status" value="1"/>
</dbReference>
<keyword evidence="4" id="KW-0175">Coiled coil</keyword>
<evidence type="ECO:0000256" key="2">
    <source>
        <dbReference type="ARBA" id="ARBA00022763"/>
    </source>
</evidence>
<feature type="compositionally biased region" description="Low complexity" evidence="5">
    <location>
        <begin position="642"/>
        <end position="656"/>
    </location>
</feature>
<feature type="coiled-coil region" evidence="4">
    <location>
        <begin position="61"/>
        <end position="142"/>
    </location>
</feature>
<dbReference type="Pfam" id="PF08573">
    <property type="entry name" value="SAE2"/>
    <property type="match status" value="1"/>
</dbReference>
<organism evidence="7 8">
    <name type="scientific">Branchiostoma belcheri</name>
    <name type="common">Amphioxus</name>
    <dbReference type="NCBI Taxonomy" id="7741"/>
    <lineage>
        <taxon>Eukaryota</taxon>
        <taxon>Metazoa</taxon>
        <taxon>Chordata</taxon>
        <taxon>Cephalochordata</taxon>
        <taxon>Leptocardii</taxon>
        <taxon>Amphioxiformes</taxon>
        <taxon>Branchiostomatidae</taxon>
        <taxon>Branchiostoma</taxon>
    </lineage>
</organism>
<evidence type="ECO:0000256" key="4">
    <source>
        <dbReference type="SAM" id="Coils"/>
    </source>
</evidence>
<feature type="compositionally biased region" description="Polar residues" evidence="5">
    <location>
        <begin position="759"/>
        <end position="768"/>
    </location>
</feature>
<keyword evidence="3" id="KW-0539">Nucleus</keyword>
<evidence type="ECO:0000256" key="5">
    <source>
        <dbReference type="SAM" id="MobiDB-lite"/>
    </source>
</evidence>
<feature type="compositionally biased region" description="Acidic residues" evidence="5">
    <location>
        <begin position="912"/>
        <end position="928"/>
    </location>
</feature>
<feature type="compositionally biased region" description="Basic and acidic residues" evidence="5">
    <location>
        <begin position="284"/>
        <end position="297"/>
    </location>
</feature>
<reference evidence="8" key="1">
    <citation type="submission" date="2025-08" db="UniProtKB">
        <authorList>
            <consortium name="RefSeq"/>
        </authorList>
    </citation>
    <scope>IDENTIFICATION</scope>
    <source>
        <tissue evidence="8">Gonad</tissue>
    </source>
</reference>
<feature type="compositionally biased region" description="Acidic residues" evidence="5">
    <location>
        <begin position="616"/>
        <end position="627"/>
    </location>
</feature>
<feature type="compositionally biased region" description="Basic residues" evidence="5">
    <location>
        <begin position="203"/>
        <end position="212"/>
    </location>
</feature>
<evidence type="ECO:0000256" key="3">
    <source>
        <dbReference type="ARBA" id="ARBA00023242"/>
    </source>
</evidence>
<dbReference type="GO" id="GO:0003684">
    <property type="term" value="F:damaged DNA binding"/>
    <property type="evidence" value="ECO:0007669"/>
    <property type="project" value="TreeGrafter"/>
</dbReference>
<feature type="compositionally biased region" description="Acidic residues" evidence="5">
    <location>
        <begin position="958"/>
        <end position="976"/>
    </location>
</feature>
<gene>
    <name evidence="8" type="primary">LOC109472130</name>
</gene>
<feature type="compositionally biased region" description="Basic and acidic residues" evidence="5">
    <location>
        <begin position="690"/>
        <end position="712"/>
    </location>
</feature>